<feature type="compositionally biased region" description="Low complexity" evidence="10">
    <location>
        <begin position="403"/>
        <end position="418"/>
    </location>
</feature>
<feature type="compositionally biased region" description="Basic and acidic residues" evidence="10">
    <location>
        <begin position="479"/>
        <end position="494"/>
    </location>
</feature>
<feature type="compositionally biased region" description="Polar residues" evidence="10">
    <location>
        <begin position="667"/>
        <end position="688"/>
    </location>
</feature>
<feature type="compositionally biased region" description="Polar residues" evidence="10">
    <location>
        <begin position="501"/>
        <end position="510"/>
    </location>
</feature>
<dbReference type="Pfam" id="PF00515">
    <property type="entry name" value="TPR_1"/>
    <property type="match status" value="1"/>
</dbReference>
<dbReference type="GO" id="GO:0005634">
    <property type="term" value="C:nucleus"/>
    <property type="evidence" value="ECO:0007669"/>
    <property type="project" value="UniProtKB-SubCell"/>
</dbReference>
<comment type="subcellular location">
    <subcellularLocation>
        <location evidence="1">Nucleus</location>
    </subcellularLocation>
</comment>
<feature type="compositionally biased region" description="Basic and acidic residues" evidence="10">
    <location>
        <begin position="620"/>
        <end position="643"/>
    </location>
</feature>
<evidence type="ECO:0000256" key="1">
    <source>
        <dbReference type="ARBA" id="ARBA00004123"/>
    </source>
</evidence>
<dbReference type="Gene3D" id="1.25.40.10">
    <property type="entry name" value="Tetratricopeptide repeat domain"/>
    <property type="match status" value="2"/>
</dbReference>
<keyword evidence="2" id="KW-0678">Repressor</keyword>
<evidence type="ECO:0000256" key="4">
    <source>
        <dbReference type="ARBA" id="ARBA00022803"/>
    </source>
</evidence>
<dbReference type="SMART" id="SM00028">
    <property type="entry name" value="TPR"/>
    <property type="match status" value="7"/>
</dbReference>
<dbReference type="Pfam" id="PF13432">
    <property type="entry name" value="TPR_16"/>
    <property type="match status" value="1"/>
</dbReference>
<dbReference type="InterPro" id="IPR013105">
    <property type="entry name" value="TPR_2"/>
</dbReference>
<dbReference type="FunFam" id="1.25.40.10:FF:000078">
    <property type="entry name" value="Transcriptional corepressor Cyc8"/>
    <property type="match status" value="1"/>
</dbReference>
<dbReference type="EMBL" id="KV428011">
    <property type="protein sequence ID" value="KZT42756.1"/>
    <property type="molecule type" value="Genomic_DNA"/>
</dbReference>
<feature type="region of interest" description="Disordered" evidence="10">
    <location>
        <begin position="289"/>
        <end position="957"/>
    </location>
</feature>
<feature type="compositionally biased region" description="Basic and acidic residues" evidence="10">
    <location>
        <begin position="836"/>
        <end position="845"/>
    </location>
</feature>
<dbReference type="PROSITE" id="PS50005">
    <property type="entry name" value="TPR"/>
    <property type="match status" value="5"/>
</dbReference>
<dbReference type="GO" id="GO:0031490">
    <property type="term" value="F:chromatin DNA binding"/>
    <property type="evidence" value="ECO:0007669"/>
    <property type="project" value="TreeGrafter"/>
</dbReference>
<dbReference type="GO" id="GO:0017053">
    <property type="term" value="C:transcription repressor complex"/>
    <property type="evidence" value="ECO:0007669"/>
    <property type="project" value="TreeGrafter"/>
</dbReference>
<evidence type="ECO:0000313" key="12">
    <source>
        <dbReference type="Proteomes" id="UP000076798"/>
    </source>
</evidence>
<dbReference type="Pfam" id="PF13181">
    <property type="entry name" value="TPR_8"/>
    <property type="match status" value="1"/>
</dbReference>
<dbReference type="InterPro" id="IPR011990">
    <property type="entry name" value="TPR-like_helical_dom_sf"/>
</dbReference>
<dbReference type="InterPro" id="IPR019734">
    <property type="entry name" value="TPR_rpt"/>
</dbReference>
<dbReference type="PANTHER" id="PTHR14017:SF1">
    <property type="entry name" value="LD02225P"/>
    <property type="match status" value="1"/>
</dbReference>
<protein>
    <submittedName>
        <fullName evidence="11">TPR-like protein</fullName>
    </submittedName>
</protein>
<name>A0A166HIM2_9AGAM</name>
<dbReference type="PANTHER" id="PTHR14017">
    <property type="entry name" value="LYSINE-SPECIFIC DEMETHYLASE"/>
    <property type="match status" value="1"/>
</dbReference>
<evidence type="ECO:0000256" key="7">
    <source>
        <dbReference type="ARBA" id="ARBA00023242"/>
    </source>
</evidence>
<keyword evidence="6" id="KW-0804">Transcription</keyword>
<dbReference type="OrthoDB" id="418911at2759"/>
<feature type="repeat" description="TPR" evidence="9">
    <location>
        <begin position="100"/>
        <end position="133"/>
    </location>
</feature>
<feature type="repeat" description="TPR" evidence="9">
    <location>
        <begin position="26"/>
        <end position="59"/>
    </location>
</feature>
<dbReference type="GO" id="GO:0000122">
    <property type="term" value="P:negative regulation of transcription by RNA polymerase II"/>
    <property type="evidence" value="ECO:0007669"/>
    <property type="project" value="TreeGrafter"/>
</dbReference>
<feature type="repeat" description="TPR" evidence="9">
    <location>
        <begin position="205"/>
        <end position="238"/>
    </location>
</feature>
<feature type="repeat" description="TPR" evidence="9">
    <location>
        <begin position="171"/>
        <end position="204"/>
    </location>
</feature>
<feature type="compositionally biased region" description="Basic and acidic residues" evidence="10">
    <location>
        <begin position="569"/>
        <end position="600"/>
    </location>
</feature>
<keyword evidence="4 9" id="KW-0802">TPR repeat</keyword>
<keyword evidence="3" id="KW-0677">Repeat</keyword>
<proteinExistence type="inferred from homology"/>
<reference evidence="11 12" key="1">
    <citation type="journal article" date="2016" name="Mol. Biol. Evol.">
        <title>Comparative Genomics of Early-Diverging Mushroom-Forming Fungi Provides Insights into the Origins of Lignocellulose Decay Capabilities.</title>
        <authorList>
            <person name="Nagy L.G."/>
            <person name="Riley R."/>
            <person name="Tritt A."/>
            <person name="Adam C."/>
            <person name="Daum C."/>
            <person name="Floudas D."/>
            <person name="Sun H."/>
            <person name="Yadav J.S."/>
            <person name="Pangilinan J."/>
            <person name="Larsson K.H."/>
            <person name="Matsuura K."/>
            <person name="Barry K."/>
            <person name="Labutti K."/>
            <person name="Kuo R."/>
            <person name="Ohm R.A."/>
            <person name="Bhattacharya S.S."/>
            <person name="Shirouzu T."/>
            <person name="Yoshinaga Y."/>
            <person name="Martin F.M."/>
            <person name="Grigoriev I.V."/>
            <person name="Hibbett D.S."/>
        </authorList>
    </citation>
    <scope>NUCLEOTIDE SEQUENCE [LARGE SCALE GENOMIC DNA]</scope>
    <source>
        <strain evidence="11 12">HHB10207 ss-3</strain>
    </source>
</reference>
<dbReference type="PROSITE" id="PS50293">
    <property type="entry name" value="TPR_REGION"/>
    <property type="match status" value="1"/>
</dbReference>
<feature type="compositionally biased region" description="Pro residues" evidence="10">
    <location>
        <begin position="333"/>
        <end position="343"/>
    </location>
</feature>
<evidence type="ECO:0000256" key="2">
    <source>
        <dbReference type="ARBA" id="ARBA00022491"/>
    </source>
</evidence>
<feature type="compositionally biased region" description="Basic and acidic residues" evidence="10">
    <location>
        <begin position="891"/>
        <end position="909"/>
    </location>
</feature>
<feature type="compositionally biased region" description="Polar residues" evidence="10">
    <location>
        <begin position="869"/>
        <end position="881"/>
    </location>
</feature>
<evidence type="ECO:0000256" key="3">
    <source>
        <dbReference type="ARBA" id="ARBA00022737"/>
    </source>
</evidence>
<feature type="compositionally biased region" description="Low complexity" evidence="10">
    <location>
        <begin position="918"/>
        <end position="928"/>
    </location>
</feature>
<keyword evidence="5" id="KW-0805">Transcription regulation</keyword>
<organism evidence="11 12">
    <name type="scientific">Sistotremastrum suecicum HHB10207 ss-3</name>
    <dbReference type="NCBI Taxonomy" id="1314776"/>
    <lineage>
        <taxon>Eukaryota</taxon>
        <taxon>Fungi</taxon>
        <taxon>Dikarya</taxon>
        <taxon>Basidiomycota</taxon>
        <taxon>Agaricomycotina</taxon>
        <taxon>Agaricomycetes</taxon>
        <taxon>Sistotremastrales</taxon>
        <taxon>Sistotremastraceae</taxon>
        <taxon>Sistotremastrum</taxon>
    </lineage>
</organism>
<dbReference type="STRING" id="1314776.A0A166HIM2"/>
<feature type="compositionally biased region" description="Polar residues" evidence="10">
    <location>
        <begin position="443"/>
        <end position="462"/>
    </location>
</feature>
<evidence type="ECO:0000256" key="6">
    <source>
        <dbReference type="ARBA" id="ARBA00023163"/>
    </source>
</evidence>
<dbReference type="InterPro" id="IPR051630">
    <property type="entry name" value="Corepressor-Demethylase"/>
</dbReference>
<keyword evidence="12" id="KW-1185">Reference proteome</keyword>
<feature type="compositionally biased region" description="Basic and acidic residues" evidence="10">
    <location>
        <begin position="531"/>
        <end position="543"/>
    </location>
</feature>
<evidence type="ECO:0000256" key="8">
    <source>
        <dbReference type="ARBA" id="ARBA00061082"/>
    </source>
</evidence>
<sequence>MQDDLQKAYSAYQQALYNLQNPKEDPKLWYGIGILYDRYGSLDHAEEAFASVLRMDKDFDKANEILFRLGIIYKQQGKYDKSLECFDSILRSPPLPLAHVDIWFQIGHVHEQRKDFARAKEAYERVVAENPNHAKVLQQLGWLYHQASQFQNQELAIQYLTKSLEAEPTDAQSWYLLGRAYMAGQKYNKAYEAYQQAVYRDGRNPTFWCSIGVLYFQINQYRDALDAYSRAIRINPYISEVWFDLGSLYESCNNQIGDAIDAYGRAAELDPNNMHIRRRLELLKNAQQTGGQLPAAPGPQDVHPTAYASTAGPPNMIGGPQQLMGGSVVTGPPGGPAPIPPPAVRQSPGPFRGGPPPPVNIDDSRRPSHHTQLAPMEVDRPPAPRESGSFGGGRGGEQNLLLHHGPPSTSGHSSRGPTQDYPGSRRVSPSMSPPQPGTRSPAPYSSTFSQPRHFSGSSTQPRSPRFSAYEGGGGQTSTSHEKVEPGWERREHSRERKRAPYSSSSRQEPQSPARYHYDAARGSPRGSAGEPGRRSASDDRSPERQWGQRQGRPHTGPIGRRSPSPADPTPRRFDPVFFEREQPRPQHSDSDRPVERKIEISADSYRTGLKSQRHPLPSRRGSESPQPDRRNRAAKDAEHAERRERRKRNGTSRRGAEMEGIEGPSSFPDQQSSRPDTPANRSVVSTESAKLPSPTEIISAPAPPPRAVDEDYDEDAAETLIGMASYRGPETTSKPPSAGKPPSNSSSHHRNGSPRLAKRDSDGSVHSPGSHGSTSLKRPHSPVSPEPSEAKRPRVDSTSGSYRAASPRRTASPVPPKSSQLSPVPFRMQASPEIFRSAEMDKNRVPEPAPQVASPPRSPKSRRGSAASNGNGVTLPPITTMSPPPHRRSPSPRDELPPPPRDREPERKNLGLVDHTSPRSSTPQSSLSSKRESVAPGGEIAQRNATPPGRGSPRDAA</sequence>
<dbReference type="SUPFAM" id="SSF48452">
    <property type="entry name" value="TPR-like"/>
    <property type="match status" value="1"/>
</dbReference>
<evidence type="ECO:0000256" key="9">
    <source>
        <dbReference type="PROSITE-ProRule" id="PRU00339"/>
    </source>
</evidence>
<keyword evidence="7" id="KW-0539">Nucleus</keyword>
<dbReference type="Pfam" id="PF07719">
    <property type="entry name" value="TPR_2"/>
    <property type="match status" value="1"/>
</dbReference>
<gene>
    <name evidence="11" type="ORF">SISSUDRAFT_844826</name>
</gene>
<accession>A0A166HIM2</accession>
<dbReference type="AlphaFoldDB" id="A0A166HIM2"/>
<dbReference type="Proteomes" id="UP000076798">
    <property type="component" value="Unassembled WGS sequence"/>
</dbReference>
<dbReference type="GO" id="GO:0000978">
    <property type="term" value="F:RNA polymerase II cis-regulatory region sequence-specific DNA binding"/>
    <property type="evidence" value="ECO:0007669"/>
    <property type="project" value="TreeGrafter"/>
</dbReference>
<comment type="similarity">
    <text evidence="8">Belongs to the CYC8/SSN6 family.</text>
</comment>
<feature type="repeat" description="TPR" evidence="9">
    <location>
        <begin position="63"/>
        <end position="96"/>
    </location>
</feature>
<evidence type="ECO:0000256" key="5">
    <source>
        <dbReference type="ARBA" id="ARBA00023015"/>
    </source>
</evidence>
<evidence type="ECO:0000256" key="10">
    <source>
        <dbReference type="SAM" id="MobiDB-lite"/>
    </source>
</evidence>
<evidence type="ECO:0000313" key="11">
    <source>
        <dbReference type="EMBL" id="KZT42756.1"/>
    </source>
</evidence>